<evidence type="ECO:0008006" key="4">
    <source>
        <dbReference type="Google" id="ProtNLM"/>
    </source>
</evidence>
<name>A0ABT0U8Z1_9BACT</name>
<feature type="transmembrane region" description="Helical" evidence="1">
    <location>
        <begin position="32"/>
        <end position="54"/>
    </location>
</feature>
<gene>
    <name evidence="2" type="ORF">NB063_21345</name>
</gene>
<comment type="caution">
    <text evidence="2">The sequence shown here is derived from an EMBL/GenBank/DDBJ whole genome shotgun (WGS) entry which is preliminary data.</text>
</comment>
<dbReference type="Proteomes" id="UP001202961">
    <property type="component" value="Unassembled WGS sequence"/>
</dbReference>
<sequence length="269" mass="29736">MTPSRVTVEGSIAQAAEAELWKNIRDETRSRLTRAITIAYLYLLASLIVGSYLINSVKEVGRDAVYFVGWEPTELNVSWMTQFVWSYGVLALLATIVYVLTILFIHNKLPTQLALTVGRMPWIGSTMRMVSMGSFCQSMYQSVARSQTYGDALATASEEVSDAALRRWSAMSAQRIRGGQSLTNVLQLCPVRDQPLSAVCVMVENARSVDESVRVWHHATMECHSMAQSRLTRATQFLSVSGLLVSVFLAAFAMLTASMFMSVVLVGLT</sequence>
<keyword evidence="1" id="KW-0812">Transmembrane</keyword>
<reference evidence="2 3" key="1">
    <citation type="journal article" date="2022" name="Syst. Appl. Microbiol.">
        <title>Rhodopirellula aestuarii sp. nov., a novel member of the genus Rhodopirellula isolated from brackish sediments collected in the Tagus River estuary, Portugal.</title>
        <authorList>
            <person name="Vitorino I.R."/>
            <person name="Klimek D."/>
            <person name="Calusinska M."/>
            <person name="Lobo-da-Cunha A."/>
            <person name="Vasconcelos V."/>
            <person name="Lage O.M."/>
        </authorList>
    </citation>
    <scope>NUCLEOTIDE SEQUENCE [LARGE SCALE GENOMIC DNA]</scope>
    <source>
        <strain evidence="2 3">ICT_H3.1</strain>
    </source>
</reference>
<evidence type="ECO:0000313" key="3">
    <source>
        <dbReference type="Proteomes" id="UP001202961"/>
    </source>
</evidence>
<keyword evidence="1" id="KW-0472">Membrane</keyword>
<dbReference type="EMBL" id="JAMQBK010000060">
    <property type="protein sequence ID" value="MCM2373164.1"/>
    <property type="molecule type" value="Genomic_DNA"/>
</dbReference>
<proteinExistence type="predicted"/>
<dbReference type="RefSeq" id="WP_250930801.1">
    <property type="nucleotide sequence ID" value="NZ_JAMQBK010000060.1"/>
</dbReference>
<feature type="transmembrane region" description="Helical" evidence="1">
    <location>
        <begin position="237"/>
        <end position="268"/>
    </location>
</feature>
<protein>
    <recommendedName>
        <fullName evidence="4">Type II secretion system protein GspF domain-containing protein</fullName>
    </recommendedName>
</protein>
<organism evidence="2 3">
    <name type="scientific">Aporhodopirellula aestuarii</name>
    <dbReference type="NCBI Taxonomy" id="2950107"/>
    <lineage>
        <taxon>Bacteria</taxon>
        <taxon>Pseudomonadati</taxon>
        <taxon>Planctomycetota</taxon>
        <taxon>Planctomycetia</taxon>
        <taxon>Pirellulales</taxon>
        <taxon>Pirellulaceae</taxon>
        <taxon>Aporhodopirellula</taxon>
    </lineage>
</organism>
<evidence type="ECO:0000256" key="1">
    <source>
        <dbReference type="SAM" id="Phobius"/>
    </source>
</evidence>
<accession>A0ABT0U8Z1</accession>
<feature type="transmembrane region" description="Helical" evidence="1">
    <location>
        <begin position="84"/>
        <end position="105"/>
    </location>
</feature>
<keyword evidence="3" id="KW-1185">Reference proteome</keyword>
<keyword evidence="1" id="KW-1133">Transmembrane helix</keyword>
<evidence type="ECO:0000313" key="2">
    <source>
        <dbReference type="EMBL" id="MCM2373164.1"/>
    </source>
</evidence>